<sequence>MLKLLLEHGADPNRANTKRYSVLSVASREERNTIEMLKILLDHGADMYNGGDCYGSFYNNINPFPFEGMFEKNYMEGVKLFLERGYDSRKYLCTLEGRPSALHVAIDRRGRNFSGSGPDMRMLSLLINYYRAKGILSSELERGLRESWSPLFHALDHSSKLAHATLLMRSGADPNLEDCQGNTALGHVLFNDTSLRAKSIKLFIQHGAHLRNYIERLFWGAN</sequence>
<proteinExistence type="predicted"/>
<evidence type="ECO:0000313" key="2">
    <source>
        <dbReference type="Proteomes" id="UP001239111"/>
    </source>
</evidence>
<protein>
    <submittedName>
        <fullName evidence="1">Uncharacterized protein</fullName>
    </submittedName>
</protein>
<organism evidence="1 2">
    <name type="scientific">Eretmocerus hayati</name>
    <dbReference type="NCBI Taxonomy" id="131215"/>
    <lineage>
        <taxon>Eukaryota</taxon>
        <taxon>Metazoa</taxon>
        <taxon>Ecdysozoa</taxon>
        <taxon>Arthropoda</taxon>
        <taxon>Hexapoda</taxon>
        <taxon>Insecta</taxon>
        <taxon>Pterygota</taxon>
        <taxon>Neoptera</taxon>
        <taxon>Endopterygota</taxon>
        <taxon>Hymenoptera</taxon>
        <taxon>Apocrita</taxon>
        <taxon>Proctotrupomorpha</taxon>
        <taxon>Chalcidoidea</taxon>
        <taxon>Aphelinidae</taxon>
        <taxon>Aphelininae</taxon>
        <taxon>Eretmocerus</taxon>
    </lineage>
</organism>
<dbReference type="Proteomes" id="UP001239111">
    <property type="component" value="Chromosome 3"/>
</dbReference>
<name>A0ACC2NCW8_9HYME</name>
<dbReference type="EMBL" id="CM056743">
    <property type="protein sequence ID" value="KAJ8668924.1"/>
    <property type="molecule type" value="Genomic_DNA"/>
</dbReference>
<accession>A0ACC2NCW8</accession>
<reference evidence="1" key="1">
    <citation type="submission" date="2023-04" db="EMBL/GenBank/DDBJ databases">
        <title>A chromosome-level genome assembly of the parasitoid wasp Eretmocerus hayati.</title>
        <authorList>
            <person name="Zhong Y."/>
            <person name="Liu S."/>
            <person name="Liu Y."/>
        </authorList>
    </citation>
    <scope>NUCLEOTIDE SEQUENCE</scope>
    <source>
        <strain evidence="1">ZJU_SS_LIU_2023</strain>
    </source>
</reference>
<gene>
    <name evidence="1" type="ORF">QAD02_000183</name>
</gene>
<evidence type="ECO:0000313" key="1">
    <source>
        <dbReference type="EMBL" id="KAJ8668924.1"/>
    </source>
</evidence>
<keyword evidence="2" id="KW-1185">Reference proteome</keyword>
<comment type="caution">
    <text evidence="1">The sequence shown here is derived from an EMBL/GenBank/DDBJ whole genome shotgun (WGS) entry which is preliminary data.</text>
</comment>